<sequence>MNDKTLEYKEKQDDLSQKGSLEMNNLFCSDFCQEEHTLIATDLSGIELKKRLTKLLNNNQNMPLKDFIKGASLINQKGHWLSNSLPAYNHQRRREFIDFLKSKFDFIESGDKMIIIPKTREGKSGITFLQNLSKVEFIRYPYFWNLINNCKEGHECKLAFCQKCNPEFETLFNEQHKKQIHEILINPPAKENIVYYPQVGSDYVLKKFYEKFKGKENEHNIIVHWD</sequence>
<evidence type="ECO:0000313" key="1">
    <source>
        <dbReference type="EMBL" id="CAG8801739.1"/>
    </source>
</evidence>
<organism evidence="1 2">
    <name type="scientific">Gigaspora margarita</name>
    <dbReference type="NCBI Taxonomy" id="4874"/>
    <lineage>
        <taxon>Eukaryota</taxon>
        <taxon>Fungi</taxon>
        <taxon>Fungi incertae sedis</taxon>
        <taxon>Mucoromycota</taxon>
        <taxon>Glomeromycotina</taxon>
        <taxon>Glomeromycetes</taxon>
        <taxon>Diversisporales</taxon>
        <taxon>Gigasporaceae</taxon>
        <taxon>Gigaspora</taxon>
    </lineage>
</organism>
<reference evidence="1 2" key="1">
    <citation type="submission" date="2021-06" db="EMBL/GenBank/DDBJ databases">
        <authorList>
            <person name="Kallberg Y."/>
            <person name="Tangrot J."/>
            <person name="Rosling A."/>
        </authorList>
    </citation>
    <scope>NUCLEOTIDE SEQUENCE [LARGE SCALE GENOMIC DNA]</scope>
    <source>
        <strain evidence="1 2">120-4 pot B 10/14</strain>
    </source>
</reference>
<gene>
    <name evidence="1" type="ORF">GMARGA_LOCUS23259</name>
</gene>
<accession>A0ABN7VV86</accession>
<evidence type="ECO:0000313" key="2">
    <source>
        <dbReference type="Proteomes" id="UP000789901"/>
    </source>
</evidence>
<dbReference type="EMBL" id="CAJVQB010023385">
    <property type="protein sequence ID" value="CAG8801739.1"/>
    <property type="molecule type" value="Genomic_DNA"/>
</dbReference>
<comment type="caution">
    <text evidence="1">The sequence shown here is derived from an EMBL/GenBank/DDBJ whole genome shotgun (WGS) entry which is preliminary data.</text>
</comment>
<name>A0ABN7VV86_GIGMA</name>
<proteinExistence type="predicted"/>
<keyword evidence="2" id="KW-1185">Reference proteome</keyword>
<dbReference type="Proteomes" id="UP000789901">
    <property type="component" value="Unassembled WGS sequence"/>
</dbReference>
<protein>
    <submittedName>
        <fullName evidence="1">28115_t:CDS:1</fullName>
    </submittedName>
</protein>